<reference evidence="1 2" key="1">
    <citation type="submission" date="2020-12" db="EMBL/GenBank/DDBJ databases">
        <title>Revised draft genomes of Rhodomicrobium vannielii ATCC 17100 and Rhodomicrobium udaipurense JA643.</title>
        <authorList>
            <person name="Conners E.M."/>
            <person name="Davenport E.J."/>
            <person name="Bose A."/>
        </authorList>
    </citation>
    <scope>NUCLEOTIDE SEQUENCE [LARGE SCALE GENOMIC DNA]</scope>
    <source>
        <strain evidence="1 2">JA643</strain>
    </source>
</reference>
<dbReference type="AlphaFoldDB" id="A0A8I1GBC3"/>
<name>A0A8I1GBC3_9HYPH</name>
<evidence type="ECO:0000313" key="2">
    <source>
        <dbReference type="Proteomes" id="UP000623250"/>
    </source>
</evidence>
<dbReference type="EMBL" id="JAEMUK010000022">
    <property type="protein sequence ID" value="MBJ7543948.1"/>
    <property type="molecule type" value="Genomic_DNA"/>
</dbReference>
<dbReference type="PANTHER" id="PTHR33408">
    <property type="entry name" value="TRANSPOSASE"/>
    <property type="match status" value="1"/>
</dbReference>
<protein>
    <submittedName>
        <fullName evidence="1">Transposase</fullName>
    </submittedName>
</protein>
<dbReference type="Proteomes" id="UP000623250">
    <property type="component" value="Unassembled WGS sequence"/>
</dbReference>
<accession>A0A8I1GBC3</accession>
<organism evidence="1 2">
    <name type="scientific">Rhodomicrobium udaipurense</name>
    <dbReference type="NCBI Taxonomy" id="1202716"/>
    <lineage>
        <taxon>Bacteria</taxon>
        <taxon>Pseudomonadati</taxon>
        <taxon>Pseudomonadota</taxon>
        <taxon>Alphaproteobacteria</taxon>
        <taxon>Hyphomicrobiales</taxon>
        <taxon>Hyphomicrobiaceae</taxon>
        <taxon>Rhodomicrobium</taxon>
    </lineage>
</organism>
<evidence type="ECO:0000313" key="1">
    <source>
        <dbReference type="EMBL" id="MBJ7543948.1"/>
    </source>
</evidence>
<gene>
    <name evidence="1" type="ORF">JDN41_10285</name>
</gene>
<comment type="caution">
    <text evidence="1">The sequence shown here is derived from an EMBL/GenBank/DDBJ whole genome shotgun (WGS) entry which is preliminary data.</text>
</comment>
<dbReference type="PANTHER" id="PTHR33408:SF2">
    <property type="entry name" value="TRANSPOSASE DDE DOMAIN-CONTAINING PROTEIN"/>
    <property type="match status" value="1"/>
</dbReference>
<keyword evidence="2" id="KW-1185">Reference proteome</keyword>
<proteinExistence type="predicted"/>
<sequence>MADWPLDDDFKTIADFRRDNGTAIRAVCTQFVALCRLLNLFQAIVDGSKFKAVNNRDKDFTSAKFKKTWRRWRHSSRAISTLRG</sequence>